<dbReference type="GO" id="GO:0005737">
    <property type="term" value="C:cytoplasm"/>
    <property type="evidence" value="ECO:0007669"/>
    <property type="project" value="TreeGrafter"/>
</dbReference>
<dbReference type="Gene3D" id="4.10.1000.30">
    <property type="match status" value="1"/>
</dbReference>
<keyword evidence="7" id="KW-0539">Nucleus</keyword>
<dbReference type="Proteomes" id="UP000245946">
    <property type="component" value="Unassembled WGS sequence"/>
</dbReference>
<dbReference type="EMBL" id="KZ819294">
    <property type="protein sequence ID" value="PWN97682.1"/>
    <property type="molecule type" value="Genomic_DNA"/>
</dbReference>
<evidence type="ECO:0000256" key="8">
    <source>
        <dbReference type="SAM" id="MobiDB-lite"/>
    </source>
</evidence>
<dbReference type="STRING" id="58919.A0A316Z9Q5"/>
<proteinExistence type="inferred from homology"/>
<dbReference type="RefSeq" id="XP_025597961.1">
    <property type="nucleotide sequence ID" value="XM_025744187.1"/>
</dbReference>
<dbReference type="Gene3D" id="4.10.1000.40">
    <property type="match status" value="1"/>
</dbReference>
<keyword evidence="3" id="KW-0479">Metal-binding</keyword>
<sequence length="477" mass="50161">MSLDINPASEVGKALHRAIQVDLAERGWASADDDLLAEFVVVMLQNHKTAAQVSGELAELVGADYDASFVTWLWTTAEALLRGEAAPVKEERRSASPARVRSPVRERESRRSRSPVRNAPRGGSSYVPQQHQQAPPRARRAEPERGGGALFARALGRAGRQEAAPLRSGGEEVKREYPESGEQMDQQMGNGLPPPRAPRGMNAGLRDYAAPPAPSASAPSILSRFAVPDPRASAFTPASQGAAMPTAAAATAEGSATSLLARLDPMLPLNALPVTSVPSAPAQHSAPWPSTPSDASLCRYGLRCTNPLCVFSHASAAAIASSSSSSSNGMAVDEPLVLNASPCRFQAACTRADCERSHVSPAQAVLAKKNGGAPAAAAAPAANATQECRYGARCTRADCRYAHPGKPTSGASTETCRFGVGCTRADCKFAHPQGRTLDIAPPDTEMRDAKHVSERLRRFARAGEGEGEVERIIPGEA</sequence>
<dbReference type="GeneID" id="37271731"/>
<keyword evidence="6" id="KW-0862">Zinc</keyword>
<evidence type="ECO:0000256" key="3">
    <source>
        <dbReference type="ARBA" id="ARBA00022723"/>
    </source>
</evidence>
<keyword evidence="5" id="KW-0863">Zinc-finger</keyword>
<evidence type="ECO:0000256" key="5">
    <source>
        <dbReference type="ARBA" id="ARBA00022771"/>
    </source>
</evidence>
<dbReference type="Pfam" id="PF14608">
    <property type="entry name" value="zf-CCCH_2"/>
    <property type="match status" value="4"/>
</dbReference>
<dbReference type="GO" id="GO:0005634">
    <property type="term" value="C:nucleus"/>
    <property type="evidence" value="ECO:0007669"/>
    <property type="project" value="UniProtKB-SubCell"/>
</dbReference>
<accession>A0A316Z9Q5</accession>
<reference evidence="9 10" key="1">
    <citation type="journal article" date="2018" name="Mol. Biol. Evol.">
        <title>Broad Genomic Sampling Reveals a Smut Pathogenic Ancestry of the Fungal Clade Ustilaginomycotina.</title>
        <authorList>
            <person name="Kijpornyongpan T."/>
            <person name="Mondo S.J."/>
            <person name="Barry K."/>
            <person name="Sandor L."/>
            <person name="Lee J."/>
            <person name="Lipzen A."/>
            <person name="Pangilinan J."/>
            <person name="LaButti K."/>
            <person name="Hainaut M."/>
            <person name="Henrissat B."/>
            <person name="Grigoriev I.V."/>
            <person name="Spatafora J.W."/>
            <person name="Aime M.C."/>
        </authorList>
    </citation>
    <scope>NUCLEOTIDE SEQUENCE [LARGE SCALE GENOMIC DNA]</scope>
    <source>
        <strain evidence="9 10">MCA 4186</strain>
    </source>
</reference>
<feature type="region of interest" description="Disordered" evidence="8">
    <location>
        <begin position="85"/>
        <end position="197"/>
    </location>
</feature>
<evidence type="ECO:0008006" key="11">
    <source>
        <dbReference type="Google" id="ProtNLM"/>
    </source>
</evidence>
<evidence type="ECO:0000313" key="9">
    <source>
        <dbReference type="EMBL" id="PWN97682.1"/>
    </source>
</evidence>
<organism evidence="9 10">
    <name type="scientific">Tilletiopsis washingtonensis</name>
    <dbReference type="NCBI Taxonomy" id="58919"/>
    <lineage>
        <taxon>Eukaryota</taxon>
        <taxon>Fungi</taxon>
        <taxon>Dikarya</taxon>
        <taxon>Basidiomycota</taxon>
        <taxon>Ustilaginomycotina</taxon>
        <taxon>Exobasidiomycetes</taxon>
        <taxon>Entylomatales</taxon>
        <taxon>Entylomatales incertae sedis</taxon>
        <taxon>Tilletiopsis</taxon>
    </lineage>
</organism>
<comment type="similarity">
    <text evidence="2">Belongs to the ZC3H14 family.</text>
</comment>
<gene>
    <name evidence="9" type="ORF">FA09DRAFT_339173</name>
</gene>
<dbReference type="Gene3D" id="1.10.340.40">
    <property type="entry name" value="Nuclear abundant poly(A) RNA-bind protein 2, N-terminal domain"/>
    <property type="match status" value="1"/>
</dbReference>
<keyword evidence="10" id="KW-1185">Reference proteome</keyword>
<evidence type="ECO:0000313" key="10">
    <source>
        <dbReference type="Proteomes" id="UP000245946"/>
    </source>
</evidence>
<protein>
    <recommendedName>
        <fullName evidence="11">C3H1-type domain-containing protein</fullName>
    </recommendedName>
</protein>
<dbReference type="GO" id="GO:0043488">
    <property type="term" value="P:regulation of mRNA stability"/>
    <property type="evidence" value="ECO:0007669"/>
    <property type="project" value="InterPro"/>
</dbReference>
<evidence type="ECO:0000256" key="2">
    <source>
        <dbReference type="ARBA" id="ARBA00008423"/>
    </source>
</evidence>
<feature type="compositionally biased region" description="Basic and acidic residues" evidence="8">
    <location>
        <begin position="169"/>
        <end position="178"/>
    </location>
</feature>
<dbReference type="GO" id="GO:0008270">
    <property type="term" value="F:zinc ion binding"/>
    <property type="evidence" value="ECO:0007669"/>
    <property type="project" value="UniProtKB-KW"/>
</dbReference>
<dbReference type="PANTHER" id="PTHR14738:SF29">
    <property type="entry name" value="ZINC FINGER CCCH DOMAIN-CONTAINING PROTEIN 14"/>
    <property type="match status" value="1"/>
</dbReference>
<evidence type="ECO:0000256" key="7">
    <source>
        <dbReference type="ARBA" id="ARBA00023242"/>
    </source>
</evidence>
<comment type="subcellular location">
    <subcellularLocation>
        <location evidence="1">Nucleus</location>
    </subcellularLocation>
</comment>
<dbReference type="GO" id="GO:0008143">
    <property type="term" value="F:poly(A) binding"/>
    <property type="evidence" value="ECO:0007669"/>
    <property type="project" value="InterPro"/>
</dbReference>
<dbReference type="InterPro" id="IPR040366">
    <property type="entry name" value="Nab2/ZC3H14"/>
</dbReference>
<evidence type="ECO:0000256" key="6">
    <source>
        <dbReference type="ARBA" id="ARBA00022833"/>
    </source>
</evidence>
<dbReference type="OrthoDB" id="438553at2759"/>
<dbReference type="AlphaFoldDB" id="A0A316Z9Q5"/>
<dbReference type="PANTHER" id="PTHR14738">
    <property type="entry name" value="ZINC FINGER CCCH DOMAIN-CONTAINING PROTEIN 14"/>
    <property type="match status" value="1"/>
</dbReference>
<name>A0A316Z9Q5_9BASI</name>
<dbReference type="InterPro" id="IPR043094">
    <property type="entry name" value="Nab2/ZC3H14_N_sf"/>
</dbReference>
<evidence type="ECO:0000256" key="1">
    <source>
        <dbReference type="ARBA" id="ARBA00004123"/>
    </source>
</evidence>
<evidence type="ECO:0000256" key="4">
    <source>
        <dbReference type="ARBA" id="ARBA00022737"/>
    </source>
</evidence>
<keyword evidence="4" id="KW-0677">Repeat</keyword>